<dbReference type="EMBL" id="CP120682">
    <property type="protein sequence ID" value="WKN38430.1"/>
    <property type="molecule type" value="Genomic_DNA"/>
</dbReference>
<feature type="compositionally biased region" description="Acidic residues" evidence="5">
    <location>
        <begin position="332"/>
        <end position="342"/>
    </location>
</feature>
<dbReference type="CDD" id="cd07185">
    <property type="entry name" value="OmpA_C-like"/>
    <property type="match status" value="1"/>
</dbReference>
<dbReference type="InterPro" id="IPR006665">
    <property type="entry name" value="OmpA-like"/>
</dbReference>
<dbReference type="SUPFAM" id="SSF82171">
    <property type="entry name" value="DPP6 N-terminal domain-like"/>
    <property type="match status" value="1"/>
</dbReference>
<dbReference type="PANTHER" id="PTHR30329">
    <property type="entry name" value="STATOR ELEMENT OF FLAGELLAR MOTOR COMPLEX"/>
    <property type="match status" value="1"/>
</dbReference>
<organism evidence="8">
    <name type="scientific">Roseihalotalea indica</name>
    <dbReference type="NCBI Taxonomy" id="2867963"/>
    <lineage>
        <taxon>Bacteria</taxon>
        <taxon>Pseudomonadati</taxon>
        <taxon>Bacteroidota</taxon>
        <taxon>Cytophagia</taxon>
        <taxon>Cytophagales</taxon>
        <taxon>Catalimonadaceae</taxon>
        <taxon>Roseihalotalea</taxon>
    </lineage>
</organism>
<evidence type="ECO:0000256" key="4">
    <source>
        <dbReference type="PROSITE-ProRule" id="PRU00473"/>
    </source>
</evidence>
<dbReference type="PANTHER" id="PTHR30329:SF21">
    <property type="entry name" value="LIPOPROTEIN YIAD-RELATED"/>
    <property type="match status" value="1"/>
</dbReference>
<keyword evidence="2 4" id="KW-0472">Membrane</keyword>
<dbReference type="InterPro" id="IPR050330">
    <property type="entry name" value="Bact_OuterMem_StrucFunc"/>
</dbReference>
<evidence type="ECO:0000256" key="2">
    <source>
        <dbReference type="ARBA" id="ARBA00023136"/>
    </source>
</evidence>
<dbReference type="Gene3D" id="3.30.1330.60">
    <property type="entry name" value="OmpA-like domain"/>
    <property type="match status" value="1"/>
</dbReference>
<accession>A0AA49GT50</accession>
<name>A0AA49GT50_9BACT</name>
<reference evidence="8" key="2">
    <citation type="journal article" date="2024" name="Antonie Van Leeuwenhoek">
        <title>Roseihalotalea indica gen. nov., sp. nov., a halophilic Bacteroidetes from mesopelagic Southwest Indian Ocean with higher carbohydrate metabolic potential.</title>
        <authorList>
            <person name="Chen B."/>
            <person name="Zhang M."/>
            <person name="Lin D."/>
            <person name="Ye J."/>
            <person name="Tang K."/>
        </authorList>
    </citation>
    <scope>NUCLEOTIDE SEQUENCE</scope>
    <source>
        <strain evidence="8">TK19036</strain>
    </source>
</reference>
<gene>
    <name evidence="8" type="ORF">K4G66_06910</name>
</gene>
<dbReference type="PRINTS" id="PR01021">
    <property type="entry name" value="OMPADOMAIN"/>
</dbReference>
<evidence type="ECO:0000256" key="1">
    <source>
        <dbReference type="ARBA" id="ARBA00004442"/>
    </source>
</evidence>
<evidence type="ECO:0000256" key="6">
    <source>
        <dbReference type="SAM" id="SignalP"/>
    </source>
</evidence>
<keyword evidence="3" id="KW-0998">Cell outer membrane</keyword>
<evidence type="ECO:0000256" key="3">
    <source>
        <dbReference type="ARBA" id="ARBA00023237"/>
    </source>
</evidence>
<protein>
    <submittedName>
        <fullName evidence="8">OmpA family protein</fullName>
    </submittedName>
</protein>
<keyword evidence="6" id="KW-0732">Signal</keyword>
<dbReference type="Pfam" id="PF07676">
    <property type="entry name" value="PD40"/>
    <property type="match status" value="2"/>
</dbReference>
<evidence type="ECO:0000259" key="7">
    <source>
        <dbReference type="PROSITE" id="PS51123"/>
    </source>
</evidence>
<feature type="domain" description="OmpA-like" evidence="7">
    <location>
        <begin position="440"/>
        <end position="556"/>
    </location>
</feature>
<sequence>MRYNFCLFLICLFTFINLSTYAQEEHERIEGGTNSSANEADPVVSPDGQTLYFVRQYHPQNVGGIADPGDIWYSELQADGSWGEAQHSGKTINNSYYNAILGFPNAQTAYVQGHYVKGKKKPTTQGISTTQGKGSQWSFPESVNIPYYYTKSNHLSGSLHSSNNIMIVTLQSYDTRGAEDLYVLFKQSDGSWSEPKNLGNNINTPYQEMTPFLAPDGKTLFFASNGYEGFGSRDIFMSVRLDDSWRRWSNPKNLGATVNTPGTELYYRIPQNSEFAYLSSTQNSDGMADIVRVRISPEEEEVLEEADSTLAIPEERPIATTQPPVETNTDPEIPEEAPDTEVDEVSEPMILVRGTIAGESSQQPLSAEVIFQSLKKDTTLLQTVQTDSLGEFSVSLPRDDDYSMLVQSEGFIRKRDKVLLSVTELDETDVIVRNYQLTPIEVGVTVNLENVLFDRGTAHMLPGSDERLDEVVEFLQENPNVSIEVGGHTDNQGRADLNLELSRQRAETVRDYLVNQGGDATRITAKGYGGTKPLASNAIEEERSKNRRVEFTIVKK</sequence>
<feature type="chain" id="PRO_5041427931" evidence="6">
    <location>
        <begin position="23"/>
        <end position="556"/>
    </location>
</feature>
<dbReference type="GO" id="GO:0009279">
    <property type="term" value="C:cell outer membrane"/>
    <property type="evidence" value="ECO:0007669"/>
    <property type="project" value="UniProtKB-SubCell"/>
</dbReference>
<dbReference type="Pfam" id="PF00691">
    <property type="entry name" value="OmpA"/>
    <property type="match status" value="1"/>
</dbReference>
<proteinExistence type="predicted"/>
<dbReference type="InterPro" id="IPR006664">
    <property type="entry name" value="OMP_bac"/>
</dbReference>
<dbReference type="SUPFAM" id="SSF103088">
    <property type="entry name" value="OmpA-like"/>
    <property type="match status" value="1"/>
</dbReference>
<evidence type="ECO:0000313" key="8">
    <source>
        <dbReference type="EMBL" id="WKN38430.1"/>
    </source>
</evidence>
<reference evidence="8" key="1">
    <citation type="journal article" date="2023" name="Comput. Struct. Biotechnol. J.">
        <title>Discovery of a novel marine Bacteroidetes with a rich repertoire of carbohydrate-active enzymes.</title>
        <authorList>
            <person name="Chen B."/>
            <person name="Liu G."/>
            <person name="Chen Q."/>
            <person name="Wang H."/>
            <person name="Liu L."/>
            <person name="Tang K."/>
        </authorList>
    </citation>
    <scope>NUCLEOTIDE SEQUENCE</scope>
    <source>
        <strain evidence="8">TK19036</strain>
    </source>
</reference>
<comment type="subcellular location">
    <subcellularLocation>
        <location evidence="1">Cell outer membrane</location>
    </subcellularLocation>
</comment>
<dbReference type="InterPro" id="IPR011659">
    <property type="entry name" value="WD40"/>
</dbReference>
<evidence type="ECO:0000256" key="5">
    <source>
        <dbReference type="SAM" id="MobiDB-lite"/>
    </source>
</evidence>
<feature type="compositionally biased region" description="Polar residues" evidence="5">
    <location>
        <begin position="320"/>
        <end position="330"/>
    </location>
</feature>
<dbReference type="PROSITE" id="PS51123">
    <property type="entry name" value="OMPA_2"/>
    <property type="match status" value="1"/>
</dbReference>
<feature type="region of interest" description="Disordered" evidence="5">
    <location>
        <begin position="320"/>
        <end position="342"/>
    </location>
</feature>
<dbReference type="InterPro" id="IPR036737">
    <property type="entry name" value="OmpA-like_sf"/>
</dbReference>
<dbReference type="AlphaFoldDB" id="A0AA49GT50"/>
<feature type="signal peptide" evidence="6">
    <location>
        <begin position="1"/>
        <end position="22"/>
    </location>
</feature>